<feature type="domain" description="Sulfatase N-terminal" evidence="5">
    <location>
        <begin position="4"/>
        <end position="340"/>
    </location>
</feature>
<evidence type="ECO:0000256" key="4">
    <source>
        <dbReference type="ARBA" id="ARBA00022837"/>
    </source>
</evidence>
<evidence type="ECO:0000259" key="5">
    <source>
        <dbReference type="Pfam" id="PF00884"/>
    </source>
</evidence>
<gene>
    <name evidence="6" type="ORF">LCGC14_0093820</name>
</gene>
<dbReference type="AlphaFoldDB" id="A0A0F9VU54"/>
<evidence type="ECO:0000256" key="1">
    <source>
        <dbReference type="ARBA" id="ARBA00008779"/>
    </source>
</evidence>
<dbReference type="InterPro" id="IPR000917">
    <property type="entry name" value="Sulfatase_N"/>
</dbReference>
<evidence type="ECO:0000256" key="3">
    <source>
        <dbReference type="ARBA" id="ARBA00022801"/>
    </source>
</evidence>
<dbReference type="PROSITE" id="PS00149">
    <property type="entry name" value="SULFATASE_2"/>
    <property type="match status" value="1"/>
</dbReference>
<dbReference type="GO" id="GO:0004065">
    <property type="term" value="F:arylsulfatase activity"/>
    <property type="evidence" value="ECO:0007669"/>
    <property type="project" value="TreeGrafter"/>
</dbReference>
<dbReference type="PANTHER" id="PTHR42693">
    <property type="entry name" value="ARYLSULFATASE FAMILY MEMBER"/>
    <property type="match status" value="1"/>
</dbReference>
<dbReference type="Pfam" id="PF00884">
    <property type="entry name" value="Sulfatase"/>
    <property type="match status" value="1"/>
</dbReference>
<proteinExistence type="inferred from homology"/>
<accession>A0A0F9VU54</accession>
<dbReference type="InterPro" id="IPR017850">
    <property type="entry name" value="Alkaline_phosphatase_core_sf"/>
</dbReference>
<evidence type="ECO:0000256" key="2">
    <source>
        <dbReference type="ARBA" id="ARBA00022723"/>
    </source>
</evidence>
<dbReference type="GO" id="GO:0046872">
    <property type="term" value="F:metal ion binding"/>
    <property type="evidence" value="ECO:0007669"/>
    <property type="project" value="UniProtKB-KW"/>
</dbReference>
<dbReference type="PANTHER" id="PTHR42693:SF53">
    <property type="entry name" value="ENDO-4-O-SULFATASE"/>
    <property type="match status" value="1"/>
</dbReference>
<reference evidence="6" key="1">
    <citation type="journal article" date="2015" name="Nature">
        <title>Complex archaea that bridge the gap between prokaryotes and eukaryotes.</title>
        <authorList>
            <person name="Spang A."/>
            <person name="Saw J.H."/>
            <person name="Jorgensen S.L."/>
            <person name="Zaremba-Niedzwiedzka K."/>
            <person name="Martijn J."/>
            <person name="Lind A.E."/>
            <person name="van Eijk R."/>
            <person name="Schleper C."/>
            <person name="Guy L."/>
            <person name="Ettema T.J."/>
        </authorList>
    </citation>
    <scope>NUCLEOTIDE SEQUENCE</scope>
</reference>
<dbReference type="EMBL" id="LAZR01000026">
    <property type="protein sequence ID" value="KKO03458.1"/>
    <property type="molecule type" value="Genomic_DNA"/>
</dbReference>
<protein>
    <recommendedName>
        <fullName evidence="5">Sulfatase N-terminal domain-containing protein</fullName>
    </recommendedName>
</protein>
<keyword evidence="2" id="KW-0479">Metal-binding</keyword>
<dbReference type="CDD" id="cd16034">
    <property type="entry name" value="sulfatase_like"/>
    <property type="match status" value="1"/>
</dbReference>
<dbReference type="Gene3D" id="3.40.720.10">
    <property type="entry name" value="Alkaline Phosphatase, subunit A"/>
    <property type="match status" value="1"/>
</dbReference>
<organism evidence="6">
    <name type="scientific">marine sediment metagenome</name>
    <dbReference type="NCBI Taxonomy" id="412755"/>
    <lineage>
        <taxon>unclassified sequences</taxon>
        <taxon>metagenomes</taxon>
        <taxon>ecological metagenomes</taxon>
    </lineage>
</organism>
<keyword evidence="3" id="KW-0378">Hydrolase</keyword>
<comment type="caution">
    <text evidence="6">The sequence shown here is derived from an EMBL/GenBank/DDBJ whole genome shotgun (WGS) entry which is preliminary data.</text>
</comment>
<keyword evidence="4" id="KW-0106">Calcium</keyword>
<dbReference type="InterPro" id="IPR050738">
    <property type="entry name" value="Sulfatase"/>
</dbReference>
<name>A0A0F9VU54_9ZZZZ</name>
<dbReference type="InterPro" id="IPR024607">
    <property type="entry name" value="Sulfatase_CS"/>
</dbReference>
<comment type="similarity">
    <text evidence="1">Belongs to the sulfatase family.</text>
</comment>
<evidence type="ECO:0000313" key="6">
    <source>
        <dbReference type="EMBL" id="KKO03458.1"/>
    </source>
</evidence>
<dbReference type="SUPFAM" id="SSF53649">
    <property type="entry name" value="Alkaline phosphatase-like"/>
    <property type="match status" value="1"/>
</dbReference>
<sequence>MPKPNLIYVLADQLRWASCGYNGDRAARTPNIDALAGESVNFCNAVSGHPVCAPYRASLFTGKCTTSTGMVINEIRMNTNHECIGHVLGKGGYETAYIGKWHLWANELGNHHLPRNSFVPPGPDRLGFDDFWAAFNFNHCYYQGFYHTDSLRQIAVHGFEPDFQTDLAIEQIQRMQAGDKPFAMFLNYGTPHDPWTRSNVPEEFYKPFEWVDFSDLPPNFSRERDPYADLWGRPEPEYFDNLEEIKRCYYGQAANTDWNLGRLLKALDKMGLREDTIIVFTSDHGECFGAHGRQAKNVFYEEAARVPMLVRWGNNTPAGTSTDVCLNTVDIMPTLLGLMDLPIPDAVEGMDLSHCALGQAGDEPEAAFMQCTGPTADWVDGNEWRALRDKQFTYAIYRDPRKELLFDNLADPYQMTNLIDDPASAETAERFRTMLRDRMAAVNDTFEATTWYRDNWTEDRLIVRSATMER</sequence>